<evidence type="ECO:0000313" key="5">
    <source>
        <dbReference type="Proteomes" id="UP000297245"/>
    </source>
</evidence>
<feature type="chain" id="PRO_5020698339" description="Mid2 domain-containing protein" evidence="3">
    <location>
        <begin position="23"/>
        <end position="557"/>
    </location>
</feature>
<proteinExistence type="predicted"/>
<dbReference type="AlphaFoldDB" id="A0A4S8LPP6"/>
<keyword evidence="5" id="KW-1185">Reference proteome</keyword>
<feature type="transmembrane region" description="Helical" evidence="2">
    <location>
        <begin position="218"/>
        <end position="242"/>
    </location>
</feature>
<keyword evidence="2" id="KW-1133">Transmembrane helix</keyword>
<feature type="compositionally biased region" description="Low complexity" evidence="1">
    <location>
        <begin position="181"/>
        <end position="202"/>
    </location>
</feature>
<sequence>MFPVFLVHFLSFLFFLFSRSHAFQVQCPPFAIVGRPTECEWTRSEEDTTSFSLLLRDVSQDRGGTLVTTIKHTNQDSGTFDVVFPGSSRYLLEVVRNLRKVSFDQVPQVLASSQIISAVSNNSTTSVPAIVSNTTSTNEQENDGTTEGTKEKTNAPFGTTEQGTATQTPALISSDIVPPFTTSTENTGTSTSSQLPSPSSITDFSSITVSSKSKSGTLFILGLTFSVFALFLALLVPLLCVVCSRKQRSTNLPAHKPEKTVDQGTTSASNGVPTRDFERGQVGIGTEDRPKSASVYSNHSSGTESWDPIVEVAVLWQNSSRRISDSTKRSTNSSMILSGTGSGVTRVVDVSSYQSTDAGSNRPGSLGAPPSVPDVPFSSGPVVKAAQPREGLITGGGSSKSTPVHEEGTVLEEGFTPGFQFPPRLPPQAALPESVKPSSWNSNLWVAASHSHNNTDNMLDSVTDAIVFSGQRGLSVPEQVKMDDRESCRSLASIPIVSVNDSTSNHQTGLPAGTRSTWTLAPTDLVSTTSSLRSSQRFRHELFSYSSHASHGRTDEY</sequence>
<keyword evidence="2" id="KW-0812">Transmembrane</keyword>
<keyword evidence="2" id="KW-0472">Membrane</keyword>
<reference evidence="4 5" key="1">
    <citation type="journal article" date="2019" name="Nat. Ecol. Evol.">
        <title>Megaphylogeny resolves global patterns of mushroom evolution.</title>
        <authorList>
            <person name="Varga T."/>
            <person name="Krizsan K."/>
            <person name="Foldi C."/>
            <person name="Dima B."/>
            <person name="Sanchez-Garcia M."/>
            <person name="Sanchez-Ramirez S."/>
            <person name="Szollosi G.J."/>
            <person name="Szarkandi J.G."/>
            <person name="Papp V."/>
            <person name="Albert L."/>
            <person name="Andreopoulos W."/>
            <person name="Angelini C."/>
            <person name="Antonin V."/>
            <person name="Barry K.W."/>
            <person name="Bougher N.L."/>
            <person name="Buchanan P."/>
            <person name="Buyck B."/>
            <person name="Bense V."/>
            <person name="Catcheside P."/>
            <person name="Chovatia M."/>
            <person name="Cooper J."/>
            <person name="Damon W."/>
            <person name="Desjardin D."/>
            <person name="Finy P."/>
            <person name="Geml J."/>
            <person name="Haridas S."/>
            <person name="Hughes K."/>
            <person name="Justo A."/>
            <person name="Karasinski D."/>
            <person name="Kautmanova I."/>
            <person name="Kiss B."/>
            <person name="Kocsube S."/>
            <person name="Kotiranta H."/>
            <person name="LaButti K.M."/>
            <person name="Lechner B.E."/>
            <person name="Liimatainen K."/>
            <person name="Lipzen A."/>
            <person name="Lukacs Z."/>
            <person name="Mihaltcheva S."/>
            <person name="Morgado L.N."/>
            <person name="Niskanen T."/>
            <person name="Noordeloos M.E."/>
            <person name="Ohm R.A."/>
            <person name="Ortiz-Santana B."/>
            <person name="Ovrebo C."/>
            <person name="Racz N."/>
            <person name="Riley R."/>
            <person name="Savchenko A."/>
            <person name="Shiryaev A."/>
            <person name="Soop K."/>
            <person name="Spirin V."/>
            <person name="Szebenyi C."/>
            <person name="Tomsovsky M."/>
            <person name="Tulloss R.E."/>
            <person name="Uehling J."/>
            <person name="Grigoriev I.V."/>
            <person name="Vagvolgyi C."/>
            <person name="Papp T."/>
            <person name="Martin F.M."/>
            <person name="Miettinen O."/>
            <person name="Hibbett D.S."/>
            <person name="Nagy L.G."/>
        </authorList>
    </citation>
    <scope>NUCLEOTIDE SEQUENCE [LARGE SCALE GENOMIC DNA]</scope>
    <source>
        <strain evidence="4 5">CBS 962.96</strain>
    </source>
</reference>
<evidence type="ECO:0008006" key="6">
    <source>
        <dbReference type="Google" id="ProtNLM"/>
    </source>
</evidence>
<evidence type="ECO:0000313" key="4">
    <source>
        <dbReference type="EMBL" id="THU91376.1"/>
    </source>
</evidence>
<gene>
    <name evidence="4" type="ORF">K435DRAFT_780754</name>
</gene>
<accession>A0A4S8LPP6</accession>
<feature type="compositionally biased region" description="Polar residues" evidence="1">
    <location>
        <begin position="128"/>
        <end position="147"/>
    </location>
</feature>
<dbReference type="Proteomes" id="UP000297245">
    <property type="component" value="Unassembled WGS sequence"/>
</dbReference>
<feature type="signal peptide" evidence="3">
    <location>
        <begin position="1"/>
        <end position="22"/>
    </location>
</feature>
<feature type="compositionally biased region" description="Polar residues" evidence="1">
    <location>
        <begin position="262"/>
        <end position="272"/>
    </location>
</feature>
<feature type="compositionally biased region" description="Polar residues" evidence="1">
    <location>
        <begin position="156"/>
        <end position="171"/>
    </location>
</feature>
<feature type="region of interest" description="Disordered" evidence="1">
    <location>
        <begin position="254"/>
        <end position="303"/>
    </location>
</feature>
<evidence type="ECO:0000256" key="1">
    <source>
        <dbReference type="SAM" id="MobiDB-lite"/>
    </source>
</evidence>
<protein>
    <recommendedName>
        <fullName evidence="6">Mid2 domain-containing protein</fullName>
    </recommendedName>
</protein>
<feature type="region of interest" description="Disordered" evidence="1">
    <location>
        <begin position="128"/>
        <end position="202"/>
    </location>
</feature>
<evidence type="ECO:0000256" key="2">
    <source>
        <dbReference type="SAM" id="Phobius"/>
    </source>
</evidence>
<dbReference type="EMBL" id="ML179307">
    <property type="protein sequence ID" value="THU91376.1"/>
    <property type="molecule type" value="Genomic_DNA"/>
</dbReference>
<name>A0A4S8LPP6_DENBC</name>
<feature type="compositionally biased region" description="Polar residues" evidence="1">
    <location>
        <begin position="294"/>
        <end position="303"/>
    </location>
</feature>
<organism evidence="4 5">
    <name type="scientific">Dendrothele bispora (strain CBS 962.96)</name>
    <dbReference type="NCBI Taxonomy" id="1314807"/>
    <lineage>
        <taxon>Eukaryota</taxon>
        <taxon>Fungi</taxon>
        <taxon>Dikarya</taxon>
        <taxon>Basidiomycota</taxon>
        <taxon>Agaricomycotina</taxon>
        <taxon>Agaricomycetes</taxon>
        <taxon>Agaricomycetidae</taxon>
        <taxon>Agaricales</taxon>
        <taxon>Agaricales incertae sedis</taxon>
        <taxon>Dendrothele</taxon>
    </lineage>
</organism>
<keyword evidence="3" id="KW-0732">Signal</keyword>
<evidence type="ECO:0000256" key="3">
    <source>
        <dbReference type="SAM" id="SignalP"/>
    </source>
</evidence>